<dbReference type="AlphaFoldDB" id="A0A3N1Y1J5"/>
<dbReference type="NCBIfam" id="TIGR01907">
    <property type="entry name" value="casE_Cse3"/>
    <property type="match status" value="1"/>
</dbReference>
<keyword evidence="2" id="KW-1185">Reference proteome</keyword>
<proteinExistence type="predicted"/>
<dbReference type="RefSeq" id="WP_123401612.1">
    <property type="nucleotide sequence ID" value="NZ_RJVI01000002.1"/>
</dbReference>
<evidence type="ECO:0000313" key="1">
    <source>
        <dbReference type="EMBL" id="ROR32703.1"/>
    </source>
</evidence>
<name>A0A3N1Y1J5_9GAMM</name>
<dbReference type="InterPro" id="IPR010179">
    <property type="entry name" value="CRISPR-assoc_prot_Cse3"/>
</dbReference>
<dbReference type="Gene3D" id="3.30.70.1210">
    <property type="entry name" value="Crispr-associated protein, domain 2"/>
    <property type="match status" value="1"/>
</dbReference>
<dbReference type="EMBL" id="RJVI01000002">
    <property type="protein sequence ID" value="ROR32703.1"/>
    <property type="molecule type" value="Genomic_DNA"/>
</dbReference>
<dbReference type="OrthoDB" id="9795689at2"/>
<gene>
    <name evidence="1" type="ORF">EDC57_1910</name>
</gene>
<dbReference type="SUPFAM" id="SSF117987">
    <property type="entry name" value="CRISPR-associated protein"/>
    <property type="match status" value="1"/>
</dbReference>
<evidence type="ECO:0000313" key="2">
    <source>
        <dbReference type="Proteomes" id="UP000276634"/>
    </source>
</evidence>
<protein>
    <submittedName>
        <fullName evidence="1">CRISPR system Cascade subunit CasE</fullName>
    </submittedName>
</protein>
<sequence length="244" mass="27354">MEPLYMIQCTLDSKALMTFAREQGLDPGRDELDLGYLGHAWLKAAFGELAPRPWRLLMPQRPTSHQPSRILAYSDHPGEALADHLARFATPSVAAVCPPEAVLGKALPQEWPAGRRYAFEALCCPVGRKAGSGQEKDVFLIEADHAPQAQLKRAEVYQSWFRRQTEGQEGRVRVEEVALEGFRLAKILRKTQDSPRTSHHRVRPQAQFRGVLRTEDGSGLMALLRRGIGRHRAFGFGMLLLRPA</sequence>
<dbReference type="Proteomes" id="UP000276634">
    <property type="component" value="Unassembled WGS sequence"/>
</dbReference>
<dbReference type="Pfam" id="PF08798">
    <property type="entry name" value="CRISPR_assoc"/>
    <property type="match status" value="1"/>
</dbReference>
<reference evidence="1 2" key="1">
    <citation type="submission" date="2018-11" db="EMBL/GenBank/DDBJ databases">
        <title>Genomic Encyclopedia of Type Strains, Phase IV (KMG-IV): sequencing the most valuable type-strain genomes for metagenomic binning, comparative biology and taxonomic classification.</title>
        <authorList>
            <person name="Goeker M."/>
        </authorList>
    </citation>
    <scope>NUCLEOTIDE SEQUENCE [LARGE SCALE GENOMIC DNA]</scope>
    <source>
        <strain evidence="1 2">DSM 100275</strain>
    </source>
</reference>
<accession>A0A3N1Y1J5</accession>
<dbReference type="SMART" id="SM01101">
    <property type="entry name" value="CRISPR_assoc"/>
    <property type="match status" value="1"/>
</dbReference>
<comment type="caution">
    <text evidence="1">The sequence shown here is derived from an EMBL/GenBank/DDBJ whole genome shotgun (WGS) entry which is preliminary data.</text>
</comment>
<organism evidence="1 2">
    <name type="scientific">Inmirania thermothiophila</name>
    <dbReference type="NCBI Taxonomy" id="1750597"/>
    <lineage>
        <taxon>Bacteria</taxon>
        <taxon>Pseudomonadati</taxon>
        <taxon>Pseudomonadota</taxon>
        <taxon>Gammaproteobacteria</taxon>
        <taxon>Chromatiales</taxon>
        <taxon>Ectothiorhodospiraceae</taxon>
        <taxon>Inmirania</taxon>
    </lineage>
</organism>